<evidence type="ECO:0000313" key="3">
    <source>
        <dbReference type="Proteomes" id="UP000288805"/>
    </source>
</evidence>
<protein>
    <submittedName>
        <fullName evidence="2">Uncharacterized protein</fullName>
    </submittedName>
</protein>
<evidence type="ECO:0000256" key="1">
    <source>
        <dbReference type="SAM" id="MobiDB-lite"/>
    </source>
</evidence>
<feature type="compositionally biased region" description="Pro residues" evidence="1">
    <location>
        <begin position="16"/>
        <end position="25"/>
    </location>
</feature>
<gene>
    <name evidence="2" type="ORF">CK203_117246</name>
</gene>
<feature type="region of interest" description="Disordered" evidence="1">
    <location>
        <begin position="1"/>
        <end position="64"/>
    </location>
</feature>
<sequence length="170" mass="18257">MESVGGLFCTSKSPPMVAPPVPPQPEQGKLPTETAPPVPTPEAISTAPPTTPIVPPVAPTTSEPSITISASEFRALDQQTAILRQIQQHLGLLSPPQPDLPTSSRPLTIAEDTISLEDTTTIEVRILPPQEATIATSEDASFPQAPTTYHKTSLYLIVFTYYITRDLSLF</sequence>
<organism evidence="2 3">
    <name type="scientific">Vitis vinifera</name>
    <name type="common">Grape</name>
    <dbReference type="NCBI Taxonomy" id="29760"/>
    <lineage>
        <taxon>Eukaryota</taxon>
        <taxon>Viridiplantae</taxon>
        <taxon>Streptophyta</taxon>
        <taxon>Embryophyta</taxon>
        <taxon>Tracheophyta</taxon>
        <taxon>Spermatophyta</taxon>
        <taxon>Magnoliopsida</taxon>
        <taxon>eudicotyledons</taxon>
        <taxon>Gunneridae</taxon>
        <taxon>Pentapetalae</taxon>
        <taxon>rosids</taxon>
        <taxon>Vitales</taxon>
        <taxon>Vitaceae</taxon>
        <taxon>Viteae</taxon>
        <taxon>Vitis</taxon>
    </lineage>
</organism>
<evidence type="ECO:0000313" key="2">
    <source>
        <dbReference type="EMBL" id="RVW19613.1"/>
    </source>
</evidence>
<dbReference type="AlphaFoldDB" id="A0A438C8M9"/>
<accession>A0A438C8M9</accession>
<feature type="compositionally biased region" description="Pro residues" evidence="1">
    <location>
        <begin position="49"/>
        <end position="58"/>
    </location>
</feature>
<name>A0A438C8M9_VITVI</name>
<reference evidence="2 3" key="1">
    <citation type="journal article" date="2018" name="PLoS Genet.">
        <title>Population sequencing reveals clonal diversity and ancestral inbreeding in the grapevine cultivar Chardonnay.</title>
        <authorList>
            <person name="Roach M.J."/>
            <person name="Johnson D.L."/>
            <person name="Bohlmann J."/>
            <person name="van Vuuren H.J."/>
            <person name="Jones S.J."/>
            <person name="Pretorius I.S."/>
            <person name="Schmidt S.A."/>
            <person name="Borneman A.R."/>
        </authorList>
    </citation>
    <scope>NUCLEOTIDE SEQUENCE [LARGE SCALE GENOMIC DNA]</scope>
    <source>
        <strain evidence="3">cv. Chardonnay</strain>
        <tissue evidence="2">Leaf</tissue>
    </source>
</reference>
<dbReference type="EMBL" id="QGNW01002455">
    <property type="protein sequence ID" value="RVW19613.1"/>
    <property type="molecule type" value="Genomic_DNA"/>
</dbReference>
<comment type="caution">
    <text evidence="2">The sequence shown here is derived from an EMBL/GenBank/DDBJ whole genome shotgun (WGS) entry which is preliminary data.</text>
</comment>
<proteinExistence type="predicted"/>
<dbReference type="Proteomes" id="UP000288805">
    <property type="component" value="Unassembled WGS sequence"/>
</dbReference>